<accession>A0A077WX98</accession>
<organism evidence="11">
    <name type="scientific">Lichtheimia ramosa</name>
    <dbReference type="NCBI Taxonomy" id="688394"/>
    <lineage>
        <taxon>Eukaryota</taxon>
        <taxon>Fungi</taxon>
        <taxon>Fungi incertae sedis</taxon>
        <taxon>Mucoromycota</taxon>
        <taxon>Mucoromycotina</taxon>
        <taxon>Mucoromycetes</taxon>
        <taxon>Mucorales</taxon>
        <taxon>Lichtheimiaceae</taxon>
        <taxon>Lichtheimia</taxon>
    </lineage>
</organism>
<evidence type="ECO:0000256" key="6">
    <source>
        <dbReference type="PROSITE-ProRule" id="PRU00176"/>
    </source>
</evidence>
<dbReference type="PANTHER" id="PTHR13948">
    <property type="entry name" value="RNA-BINDING PROTEIN"/>
    <property type="match status" value="1"/>
</dbReference>
<dbReference type="AlphaFoldDB" id="A0A077WX98"/>
<evidence type="ECO:0000256" key="5">
    <source>
        <dbReference type="ARBA" id="ARBA00023242"/>
    </source>
</evidence>
<dbReference type="InterPro" id="IPR000504">
    <property type="entry name" value="RRM_dom"/>
</dbReference>
<feature type="compositionally biased region" description="Basic and acidic residues" evidence="8">
    <location>
        <begin position="61"/>
        <end position="101"/>
    </location>
</feature>
<dbReference type="InterPro" id="IPR035979">
    <property type="entry name" value="RBD_domain_sf"/>
</dbReference>
<evidence type="ECO:0000256" key="4">
    <source>
        <dbReference type="ARBA" id="ARBA00022833"/>
    </source>
</evidence>
<evidence type="ECO:0000259" key="10">
    <source>
        <dbReference type="PROSITE" id="PS50199"/>
    </source>
</evidence>
<keyword evidence="2" id="KW-0479">Metal-binding</keyword>
<feature type="region of interest" description="Disordered" evidence="8">
    <location>
        <begin position="1"/>
        <end position="107"/>
    </location>
</feature>
<protein>
    <submittedName>
        <fullName evidence="11">Uncharacterized protein</fullName>
    </submittedName>
</protein>
<dbReference type="GO" id="GO:0003723">
    <property type="term" value="F:RNA binding"/>
    <property type="evidence" value="ECO:0007669"/>
    <property type="project" value="UniProtKB-UniRule"/>
</dbReference>
<dbReference type="GO" id="GO:0000398">
    <property type="term" value="P:mRNA splicing, via spliceosome"/>
    <property type="evidence" value="ECO:0007669"/>
    <property type="project" value="TreeGrafter"/>
</dbReference>
<dbReference type="Gene3D" id="3.30.70.330">
    <property type="match status" value="2"/>
</dbReference>
<gene>
    <name evidence="11" type="ORF">LRAMOSA04071</name>
</gene>
<dbReference type="GO" id="GO:0008270">
    <property type="term" value="F:zinc ion binding"/>
    <property type="evidence" value="ECO:0007669"/>
    <property type="project" value="UniProtKB-KW"/>
</dbReference>
<evidence type="ECO:0000256" key="8">
    <source>
        <dbReference type="SAM" id="MobiDB-lite"/>
    </source>
</evidence>
<dbReference type="Pfam" id="PF00076">
    <property type="entry name" value="RRM_1"/>
    <property type="match status" value="2"/>
</dbReference>
<feature type="region of interest" description="Disordered" evidence="8">
    <location>
        <begin position="372"/>
        <end position="403"/>
    </location>
</feature>
<proteinExistence type="predicted"/>
<evidence type="ECO:0000256" key="1">
    <source>
        <dbReference type="ARBA" id="ARBA00004123"/>
    </source>
</evidence>
<evidence type="ECO:0000259" key="9">
    <source>
        <dbReference type="PROSITE" id="PS50102"/>
    </source>
</evidence>
<dbReference type="PROSITE" id="PS50199">
    <property type="entry name" value="ZF_RANBP2_2"/>
    <property type="match status" value="1"/>
</dbReference>
<feature type="domain" description="RRM" evidence="9">
    <location>
        <begin position="107"/>
        <end position="187"/>
    </location>
</feature>
<feature type="compositionally biased region" description="Basic and acidic residues" evidence="8">
    <location>
        <begin position="372"/>
        <end position="401"/>
    </location>
</feature>
<dbReference type="PANTHER" id="PTHR13948:SF3">
    <property type="entry name" value="FI21118P1"/>
    <property type="match status" value="1"/>
</dbReference>
<feature type="domain" description="RanBP2-type" evidence="10">
    <location>
        <begin position="187"/>
        <end position="222"/>
    </location>
</feature>
<dbReference type="InterPro" id="IPR012677">
    <property type="entry name" value="Nucleotide-bd_a/b_plait_sf"/>
</dbReference>
<dbReference type="EMBL" id="LK023357">
    <property type="protein sequence ID" value="CDS11875.1"/>
    <property type="molecule type" value="Genomic_DNA"/>
</dbReference>
<evidence type="ECO:0000256" key="3">
    <source>
        <dbReference type="ARBA" id="ARBA00022771"/>
    </source>
</evidence>
<feature type="domain" description="RRM" evidence="9">
    <location>
        <begin position="251"/>
        <end position="331"/>
    </location>
</feature>
<comment type="subcellular location">
    <subcellularLocation>
        <location evidence="1">Nucleus</location>
    </subcellularLocation>
</comment>
<keyword evidence="4" id="KW-0862">Zinc</keyword>
<name>A0A077WX98_9FUNG</name>
<evidence type="ECO:0000256" key="7">
    <source>
        <dbReference type="PROSITE-ProRule" id="PRU00322"/>
    </source>
</evidence>
<dbReference type="InterPro" id="IPR036443">
    <property type="entry name" value="Znf_RanBP2_sf"/>
</dbReference>
<evidence type="ECO:0000256" key="2">
    <source>
        <dbReference type="ARBA" id="ARBA00022723"/>
    </source>
</evidence>
<dbReference type="PROSITE" id="PS01358">
    <property type="entry name" value="ZF_RANBP2_1"/>
    <property type="match status" value="1"/>
</dbReference>
<dbReference type="OrthoDB" id="439808at2759"/>
<dbReference type="SUPFAM" id="SSF90209">
    <property type="entry name" value="Ran binding protein zinc finger-like"/>
    <property type="match status" value="1"/>
</dbReference>
<dbReference type="PROSITE" id="PS50102">
    <property type="entry name" value="RRM"/>
    <property type="match status" value="2"/>
</dbReference>
<dbReference type="SMART" id="SM00360">
    <property type="entry name" value="RRM"/>
    <property type="match status" value="2"/>
</dbReference>
<keyword evidence="6" id="KW-0694">RNA-binding</keyword>
<dbReference type="GO" id="GO:0005634">
    <property type="term" value="C:nucleus"/>
    <property type="evidence" value="ECO:0007669"/>
    <property type="project" value="UniProtKB-SubCell"/>
</dbReference>
<keyword evidence="5" id="KW-0539">Nucleus</keyword>
<keyword evidence="3 7" id="KW-0863">Zinc-finger</keyword>
<feature type="compositionally biased region" description="Polar residues" evidence="8">
    <location>
        <begin position="1"/>
        <end position="17"/>
    </location>
</feature>
<sequence>MSQRPSRSSYYDSSTVDSHPAGSHDGRHRHRERSRSPQAYRRPARSNYSPEQGNHHHSNSYHRDDPRYSRYDDNDDYRPDSRRRYDDSRHHSRPQRFEDQGPAKPNINVVLRSLPDKATEQDIQKTLEEMEGSVDEVTLIRDRDTGESRKFAFVRFTSVGHAVQFVEKHYPHFYMGHHRVRIDYCQKDGSRASKSEWRCVTCGKFNDESRRTCVECRSMVHEATRAQKRSKETESMAINDGASDISQMASNMLLLQNLDHLSSEESIFNAVKEYQGVRRVLLIKDKLTRMSCEFAFVDFNSVQCAVTAMRQMNSQGFKVDGRAPKVSFGSPDSFLPAYAASEWTVQADVADGLWMYHDEQAYPSEYSLRLEQERAEKEEQEKRLAAERKMKQEESSKAKDPLEDDLSAFYAGMGDILSSDDKKESTDIFSVPKV</sequence>
<dbReference type="SUPFAM" id="SSF54928">
    <property type="entry name" value="RNA-binding domain, RBD"/>
    <property type="match status" value="1"/>
</dbReference>
<reference evidence="11" key="1">
    <citation type="journal article" date="2014" name="Genome Announc.">
        <title>De novo whole-genome sequence and genome annotation of Lichtheimia ramosa.</title>
        <authorList>
            <person name="Linde J."/>
            <person name="Schwartze V."/>
            <person name="Binder U."/>
            <person name="Lass-Florl C."/>
            <person name="Voigt K."/>
            <person name="Horn F."/>
        </authorList>
    </citation>
    <scope>NUCLEOTIDE SEQUENCE</scope>
    <source>
        <strain evidence="11">JMRC FSU:6197</strain>
    </source>
</reference>
<evidence type="ECO:0000313" key="11">
    <source>
        <dbReference type="EMBL" id="CDS11875.1"/>
    </source>
</evidence>
<dbReference type="InterPro" id="IPR001876">
    <property type="entry name" value="Znf_RanBP2"/>
</dbReference>